<evidence type="ECO:0000256" key="1">
    <source>
        <dbReference type="SAM" id="MobiDB-lite"/>
    </source>
</evidence>
<feature type="compositionally biased region" description="Basic and acidic residues" evidence="1">
    <location>
        <begin position="88"/>
        <end position="116"/>
    </location>
</feature>
<dbReference type="AlphaFoldDB" id="A0A2R4MDZ4"/>
<feature type="region of interest" description="Disordered" evidence="1">
    <location>
        <begin position="136"/>
        <end position="157"/>
    </location>
</feature>
<proteinExistence type="predicted"/>
<feature type="compositionally biased region" description="Basic and acidic residues" evidence="1">
    <location>
        <begin position="69"/>
        <end position="81"/>
    </location>
</feature>
<feature type="region of interest" description="Disordered" evidence="1">
    <location>
        <begin position="17"/>
        <end position="116"/>
    </location>
</feature>
<feature type="compositionally biased region" description="Basic and acidic residues" evidence="1">
    <location>
        <begin position="146"/>
        <end position="157"/>
    </location>
</feature>
<keyword evidence="3" id="KW-1185">Reference proteome</keyword>
<evidence type="ECO:0000313" key="2">
    <source>
        <dbReference type="EMBL" id="AVX04232.1"/>
    </source>
</evidence>
<name>A0A2R4MDZ4_9HYPH</name>
<reference evidence="2 3" key="1">
    <citation type="submission" date="2017-05" db="EMBL/GenBank/DDBJ databases">
        <title>Genome Analysis of Maritalea myrionectae HL2708#5.</title>
        <authorList>
            <consortium name="Cotde Inc.-PKNU"/>
            <person name="Jang D."/>
            <person name="Oh H.-M."/>
        </authorList>
    </citation>
    <scope>NUCLEOTIDE SEQUENCE [LARGE SCALE GENOMIC DNA]</scope>
    <source>
        <strain evidence="2 3">HL2708#5</strain>
    </source>
</reference>
<dbReference type="KEGG" id="mmyr:MXMO3_01706"/>
<accession>A0A2R4MDZ4</accession>
<gene>
    <name evidence="2" type="ORF">MXMO3_01706</name>
</gene>
<protein>
    <submittedName>
        <fullName evidence="2">Uncharacterized protein</fullName>
    </submittedName>
</protein>
<sequence length="354" mass="39727">MDHILKRLLLNGAHEAPFFMPADDGGNSGGDAETNAQDKKQATDDQSPSDGEKDQQNDDATLLSDDQSQDDKQKTDDADKSEGEEDQKDDKSSDDGEKLLLTDEMRDQIANGDKKVRSLLSRYTTLPSMARALAEANRKISQGNKAPERPDPADKEAMQKYRKEMGLPESADGYKLNDSVLKRLGDDDKPMLADFTEFAHERGATPQELDLAIEWYAERQEAAMAQEIEADRTAKTKAEDDLRAEWGPEYRANLSMASRMVESIPGVGPDWNNLKLEDGRKLGNIPEFITHMAELGRREFGDPVFADSDSEAAHNSRKAELEKIRDSDIDKWDSDSSLKKELTEIYAREEKRKK</sequence>
<dbReference type="EMBL" id="CP021330">
    <property type="protein sequence ID" value="AVX04232.1"/>
    <property type="molecule type" value="Genomic_DNA"/>
</dbReference>
<organism evidence="2 3">
    <name type="scientific">Maritalea myrionectae</name>
    <dbReference type="NCBI Taxonomy" id="454601"/>
    <lineage>
        <taxon>Bacteria</taxon>
        <taxon>Pseudomonadati</taxon>
        <taxon>Pseudomonadota</taxon>
        <taxon>Alphaproteobacteria</taxon>
        <taxon>Hyphomicrobiales</taxon>
        <taxon>Devosiaceae</taxon>
        <taxon>Maritalea</taxon>
    </lineage>
</organism>
<dbReference type="RefSeq" id="WP_117395576.1">
    <property type="nucleotide sequence ID" value="NZ_CP021330.1"/>
</dbReference>
<evidence type="ECO:0000313" key="3">
    <source>
        <dbReference type="Proteomes" id="UP000258927"/>
    </source>
</evidence>
<dbReference type="Proteomes" id="UP000258927">
    <property type="component" value="Chromosome"/>
</dbReference>